<comment type="caution">
    <text evidence="1">The sequence shown here is derived from an EMBL/GenBank/DDBJ whole genome shotgun (WGS) entry which is preliminary data.</text>
</comment>
<name>A0A9W6THF3_9STRA</name>
<proteinExistence type="predicted"/>
<dbReference type="EMBL" id="BSXW01000153">
    <property type="protein sequence ID" value="GMF13368.1"/>
    <property type="molecule type" value="Genomic_DNA"/>
</dbReference>
<keyword evidence="2" id="KW-1185">Reference proteome</keyword>
<protein>
    <submittedName>
        <fullName evidence="1">Unnamed protein product</fullName>
    </submittedName>
</protein>
<sequence length="83" mass="9287">MILESKYDDPLLRVNSWGGLRPGWLVQAGKREWPLRAARSMVEVLQLPVRVANKSARNDAVTLNLEKRKSSGQGHSHPAQQEG</sequence>
<evidence type="ECO:0000313" key="1">
    <source>
        <dbReference type="EMBL" id="GMF13368.1"/>
    </source>
</evidence>
<reference evidence="1" key="1">
    <citation type="submission" date="2023-04" db="EMBL/GenBank/DDBJ databases">
        <title>Phytophthora lilii NBRC 32176.</title>
        <authorList>
            <person name="Ichikawa N."/>
            <person name="Sato H."/>
            <person name="Tonouchi N."/>
        </authorList>
    </citation>
    <scope>NUCLEOTIDE SEQUENCE</scope>
    <source>
        <strain evidence="1">NBRC 32176</strain>
    </source>
</reference>
<gene>
    <name evidence="1" type="ORF">Plil01_000384600</name>
</gene>
<organism evidence="1 2">
    <name type="scientific">Phytophthora lilii</name>
    <dbReference type="NCBI Taxonomy" id="2077276"/>
    <lineage>
        <taxon>Eukaryota</taxon>
        <taxon>Sar</taxon>
        <taxon>Stramenopiles</taxon>
        <taxon>Oomycota</taxon>
        <taxon>Peronosporomycetes</taxon>
        <taxon>Peronosporales</taxon>
        <taxon>Peronosporaceae</taxon>
        <taxon>Phytophthora</taxon>
    </lineage>
</organism>
<dbReference type="Proteomes" id="UP001165083">
    <property type="component" value="Unassembled WGS sequence"/>
</dbReference>
<dbReference type="AlphaFoldDB" id="A0A9W6THF3"/>
<accession>A0A9W6THF3</accession>
<evidence type="ECO:0000313" key="2">
    <source>
        <dbReference type="Proteomes" id="UP001165083"/>
    </source>
</evidence>